<evidence type="ECO:0000256" key="2">
    <source>
        <dbReference type="ARBA" id="ARBA00023026"/>
    </source>
</evidence>
<dbReference type="AlphaFoldDB" id="A0A0C3D5K9"/>
<dbReference type="HOGENOM" id="CLU_742060_0_0_1"/>
<dbReference type="STRING" id="913774.A0A0C3D5K9"/>
<feature type="region of interest" description="Disordered" evidence="3">
    <location>
        <begin position="237"/>
        <end position="256"/>
    </location>
</feature>
<keyword evidence="2" id="KW-0843">Virulence</keyword>
<organism evidence="4 5">
    <name type="scientific">Oidiodendron maius (strain Zn)</name>
    <dbReference type="NCBI Taxonomy" id="913774"/>
    <lineage>
        <taxon>Eukaryota</taxon>
        <taxon>Fungi</taxon>
        <taxon>Dikarya</taxon>
        <taxon>Ascomycota</taxon>
        <taxon>Pezizomycotina</taxon>
        <taxon>Leotiomycetes</taxon>
        <taxon>Leotiomycetes incertae sedis</taxon>
        <taxon>Myxotrichaceae</taxon>
        <taxon>Oidiodendron</taxon>
    </lineage>
</organism>
<protein>
    <submittedName>
        <fullName evidence="4">Uncharacterized protein</fullName>
    </submittedName>
</protein>
<dbReference type="Proteomes" id="UP000054321">
    <property type="component" value="Unassembled WGS sequence"/>
</dbReference>
<dbReference type="PANTHER" id="PTHR47700:SF1">
    <property type="entry name" value="CHITINASE"/>
    <property type="match status" value="1"/>
</dbReference>
<dbReference type="EMBL" id="KN832882">
    <property type="protein sequence ID" value="KIM97167.1"/>
    <property type="molecule type" value="Genomic_DNA"/>
</dbReference>
<name>A0A0C3D5K9_OIDMZ</name>
<proteinExistence type="predicted"/>
<reference evidence="4 5" key="1">
    <citation type="submission" date="2014-04" db="EMBL/GenBank/DDBJ databases">
        <authorList>
            <consortium name="DOE Joint Genome Institute"/>
            <person name="Kuo A."/>
            <person name="Martino E."/>
            <person name="Perotto S."/>
            <person name="Kohler A."/>
            <person name="Nagy L.G."/>
            <person name="Floudas D."/>
            <person name="Copeland A."/>
            <person name="Barry K.W."/>
            <person name="Cichocki N."/>
            <person name="Veneault-Fourrey C."/>
            <person name="LaButti K."/>
            <person name="Lindquist E.A."/>
            <person name="Lipzen A."/>
            <person name="Lundell T."/>
            <person name="Morin E."/>
            <person name="Murat C."/>
            <person name="Sun H."/>
            <person name="Tunlid A."/>
            <person name="Henrissat B."/>
            <person name="Grigoriev I.V."/>
            <person name="Hibbett D.S."/>
            <person name="Martin F."/>
            <person name="Nordberg H.P."/>
            <person name="Cantor M.N."/>
            <person name="Hua S.X."/>
        </authorList>
    </citation>
    <scope>NUCLEOTIDE SEQUENCE [LARGE SCALE GENOMIC DNA]</scope>
    <source>
        <strain evidence="4 5">Zn</strain>
    </source>
</reference>
<reference evidence="5" key="2">
    <citation type="submission" date="2015-01" db="EMBL/GenBank/DDBJ databases">
        <title>Evolutionary Origins and Diversification of the Mycorrhizal Mutualists.</title>
        <authorList>
            <consortium name="DOE Joint Genome Institute"/>
            <consortium name="Mycorrhizal Genomics Consortium"/>
            <person name="Kohler A."/>
            <person name="Kuo A."/>
            <person name="Nagy L.G."/>
            <person name="Floudas D."/>
            <person name="Copeland A."/>
            <person name="Barry K.W."/>
            <person name="Cichocki N."/>
            <person name="Veneault-Fourrey C."/>
            <person name="LaButti K."/>
            <person name="Lindquist E.A."/>
            <person name="Lipzen A."/>
            <person name="Lundell T."/>
            <person name="Morin E."/>
            <person name="Murat C."/>
            <person name="Riley R."/>
            <person name="Ohm R."/>
            <person name="Sun H."/>
            <person name="Tunlid A."/>
            <person name="Henrissat B."/>
            <person name="Grigoriev I.V."/>
            <person name="Hibbett D.S."/>
            <person name="Martin F."/>
        </authorList>
    </citation>
    <scope>NUCLEOTIDE SEQUENCE [LARGE SCALE GENOMIC DNA]</scope>
    <source>
        <strain evidence="5">Zn</strain>
    </source>
</reference>
<dbReference type="GO" id="GO:0008061">
    <property type="term" value="F:chitin binding"/>
    <property type="evidence" value="ECO:0007669"/>
    <property type="project" value="UniProtKB-KW"/>
</dbReference>
<gene>
    <name evidence="4" type="ORF">OIDMADRAFT_32198</name>
</gene>
<keyword evidence="1" id="KW-0147">Chitin-binding</keyword>
<accession>A0A0C3D5K9</accession>
<evidence type="ECO:0000313" key="4">
    <source>
        <dbReference type="EMBL" id="KIM97167.1"/>
    </source>
</evidence>
<dbReference type="OrthoDB" id="73875at2759"/>
<evidence type="ECO:0000313" key="5">
    <source>
        <dbReference type="Proteomes" id="UP000054321"/>
    </source>
</evidence>
<dbReference type="PANTHER" id="PTHR47700">
    <property type="entry name" value="V CHITINASE, PUTATIVE (AFU_ORTHOLOGUE AFUA_6G13720)-RELATED"/>
    <property type="match status" value="1"/>
</dbReference>
<evidence type="ECO:0000256" key="3">
    <source>
        <dbReference type="SAM" id="MobiDB-lite"/>
    </source>
</evidence>
<evidence type="ECO:0000256" key="1">
    <source>
        <dbReference type="ARBA" id="ARBA00022669"/>
    </source>
</evidence>
<dbReference type="InParanoid" id="A0A0C3D5K9"/>
<dbReference type="InterPro" id="IPR053214">
    <property type="entry name" value="LysM12-like"/>
</dbReference>
<sequence length="373" mass="39914">MDCDNAWSDPINVWRTIDNVSKNLNFMQSIANTYHTNKILKCGSLGQDSNCDSTIVCTQAQGTGSGPGGYEVTSSLIMIHEMYKSYHDALLEISSILLAGLQSFENDFAPLPTVESDTLLQILLDLVGLGALVIAAPYFDKYLLEMPFFIAHPGAGQTLEDSTYAIIQTGTSTAKDLSISSNEVAEWTPARQAEFSAYLGQVICAWANMTEFATKYLFNGSDPSIQTLTTLISNGKQIEGSEDGNARQDPSDSPDDASLQASIVRAFYAFSIPQAWSVSDTKAFIMDAGYPCGTVNPLEGWIRDNVAAATYGCFNGNIYYPVNPAGDAESCPATSCDGCVPLCTPGYFSQPPGLDKLDGSAYGGITIGDLITG</sequence>
<keyword evidence="5" id="KW-1185">Reference proteome</keyword>